<dbReference type="InParanoid" id="Q8EV34"/>
<dbReference type="GO" id="GO:0016020">
    <property type="term" value="C:membrane"/>
    <property type="evidence" value="ECO:0007669"/>
    <property type="project" value="InterPro"/>
</dbReference>
<reference evidence="2 3" key="1">
    <citation type="journal article" date="2002" name="Nucleic Acids Res.">
        <title>The complete genomic sequence of Mycoplasma penetrans, an intracellular bacterial pathogen in humans.</title>
        <authorList>
            <person name="Sasaki Y."/>
            <person name="Ishikawa J."/>
            <person name="Yamashita A."/>
            <person name="Oshima K."/>
            <person name="Kenri T."/>
            <person name="Furuya K."/>
            <person name="Yoshino C."/>
            <person name="Horino A."/>
            <person name="Shiba T."/>
            <person name="Sasaki T."/>
            <person name="Hattori M."/>
        </authorList>
    </citation>
    <scope>NUCLEOTIDE SEQUENCE [LARGE SCALE GENOMIC DNA]</scope>
    <source>
        <strain evidence="2 3">HF-2</strain>
    </source>
</reference>
<name>Q8EV34_MALP2</name>
<dbReference type="EMBL" id="BA000026">
    <property type="protein sequence ID" value="BAC44527.1"/>
    <property type="molecule type" value="Genomic_DNA"/>
</dbReference>
<dbReference type="InterPro" id="IPR011653">
    <property type="entry name" value="Lipoprotein_p35"/>
</dbReference>
<feature type="region of interest" description="Disordered" evidence="1">
    <location>
        <begin position="37"/>
        <end position="68"/>
    </location>
</feature>
<keyword evidence="2" id="KW-0449">Lipoprotein</keyword>
<dbReference type="HOGENOM" id="CLU_040028_0_0_14"/>
<dbReference type="Proteomes" id="UP000002522">
    <property type="component" value="Chromosome"/>
</dbReference>
<accession>Q8EV34</accession>
<sequence>MKIKKNKLLKSLLLTGTFGIVITIPAIVSACSSIKEKNDGSQSNNGNNQDNSKDQGSEGSGNGGITNQKIVPKINSSVDLIGSLTDIYDSTGNKDINVLLGEKLSNNASKIFTNADELENKNYAIAVKGNFSRDSWSGDQYDAGNNKWGSGSKIDPANQVVYSSKSKQLNISSLDDLKSQLTNDFLKKELEKAGVTVNQSATYAVANKLGLTDDILLHVNVTETASGTTSVSKNFDLQIPVSDIKLDIKDLKVIVSGSDVEQIESDINLKFNIGIKSKTNYSPRDIKKFNVTPNVDSIIATLGFKDSSVTSTEGVALNSEALGKALGVYNTTFSKPALTLNSDIKPDVTGSFLTYTVIVDGSPNQGYYFDDETDYSKKFIFNIKVTETTATWITGSGLTEFNKLSFSWTNVGIKPNKSNDSDLEAKLAAHANGASDVTVEKFLKLATDTAKSRTSKVLTNSHFVLKKDSSDGYIKYSENRWQIKIGAVPNVGYEQSTAQGAQQLSSFELWITVSITT</sequence>
<dbReference type="eggNOG" id="ENOG5031ZBZ">
    <property type="taxonomic scope" value="Bacteria"/>
</dbReference>
<evidence type="ECO:0000256" key="1">
    <source>
        <dbReference type="SAM" id="MobiDB-lite"/>
    </source>
</evidence>
<dbReference type="KEGG" id="mpe:MYPE7330"/>
<dbReference type="PROSITE" id="PS51257">
    <property type="entry name" value="PROKAR_LIPOPROTEIN"/>
    <property type="match status" value="1"/>
</dbReference>
<evidence type="ECO:0000313" key="2">
    <source>
        <dbReference type="EMBL" id="BAC44527.1"/>
    </source>
</evidence>
<gene>
    <name evidence="2" type="ordered locus">MYPE7330</name>
</gene>
<protein>
    <submittedName>
        <fullName evidence="2">P35 lipoprotein homolog</fullName>
    </submittedName>
</protein>
<keyword evidence="3" id="KW-1185">Reference proteome</keyword>
<proteinExistence type="predicted"/>
<dbReference type="RefSeq" id="WP_011077556.1">
    <property type="nucleotide sequence ID" value="NC_004432.1"/>
</dbReference>
<evidence type="ECO:0000313" key="3">
    <source>
        <dbReference type="Proteomes" id="UP000002522"/>
    </source>
</evidence>
<dbReference type="Pfam" id="PF07668">
    <property type="entry name" value="MpPF1"/>
    <property type="match status" value="1"/>
</dbReference>
<organism evidence="2 3">
    <name type="scientific">Malacoplasma penetrans (strain HF-2)</name>
    <name type="common">Mycoplasma penetrans</name>
    <dbReference type="NCBI Taxonomy" id="272633"/>
    <lineage>
        <taxon>Bacteria</taxon>
        <taxon>Bacillati</taxon>
        <taxon>Mycoplasmatota</taxon>
        <taxon>Mycoplasmoidales</taxon>
        <taxon>Mycoplasmoidaceae</taxon>
        <taxon>Malacoplasma</taxon>
    </lineage>
</organism>
<feature type="compositionally biased region" description="Low complexity" evidence="1">
    <location>
        <begin position="40"/>
        <end position="50"/>
    </location>
</feature>
<dbReference type="AlphaFoldDB" id="Q8EV34"/>